<evidence type="ECO:0000313" key="2">
    <source>
        <dbReference type="Proteomes" id="UP000800093"/>
    </source>
</evidence>
<evidence type="ECO:0000313" key="1">
    <source>
        <dbReference type="EMBL" id="KAF2266216.1"/>
    </source>
</evidence>
<name>A0A9P4N8R8_9PLEO</name>
<sequence>MIFRTDPTAMSIDETLSSRIGASTIIGGRVQGLPLSSRHAQNGQHLCQLTGESADTDTAFLYCKTCREGNRLRRRYNPGSWPLRSLSSATGRPPAKSGGEIYSTVKLWRGRMSQSGYDRVLGWNAPHWDTAENSRRGGGGRRMCPLAEHNGSAIRSTDTGRPWPIAPGGAYSSNPFPKLPRHHPLYFDPPSTVKSI</sequence>
<reference evidence="2" key="1">
    <citation type="journal article" date="2020" name="Stud. Mycol.">
        <title>101 Dothideomycetes genomes: A test case for predicting lifestyles and emergence of pathogens.</title>
        <authorList>
            <person name="Haridas S."/>
            <person name="Albert R."/>
            <person name="Binder M."/>
            <person name="Bloem J."/>
            <person name="LaButti K."/>
            <person name="Salamov A."/>
            <person name="Andreopoulos B."/>
            <person name="Baker S."/>
            <person name="Barry K."/>
            <person name="Bills G."/>
            <person name="Bluhm B."/>
            <person name="Cannon C."/>
            <person name="Castanera R."/>
            <person name="Culley D."/>
            <person name="Daum C."/>
            <person name="Ezra D."/>
            <person name="Gonzalez J."/>
            <person name="Henrissat B."/>
            <person name="Kuo A."/>
            <person name="Liang C."/>
            <person name="Lipzen A."/>
            <person name="Lutzoni F."/>
            <person name="Magnuson J."/>
            <person name="Mondo S."/>
            <person name="Nolan M."/>
            <person name="Ohm R."/>
            <person name="Pangilinan J."/>
            <person name="Park H.-J."/>
            <person name="Ramirez L."/>
            <person name="Alfaro M."/>
            <person name="Sun H."/>
            <person name="Tritt A."/>
            <person name="Yoshinaga Y."/>
            <person name="Zwiers L.-H."/>
            <person name="Turgeon B."/>
            <person name="Goodwin S."/>
            <person name="Spatafora J."/>
            <person name="Crous P."/>
            <person name="Grigoriev I."/>
        </authorList>
    </citation>
    <scope>NUCLEOTIDE SEQUENCE [LARGE SCALE GENOMIC DNA]</scope>
    <source>
        <strain evidence="2">CBS 304.66</strain>
    </source>
</reference>
<dbReference type="EMBL" id="ML986600">
    <property type="protein sequence ID" value="KAF2266216.1"/>
    <property type="molecule type" value="Genomic_DNA"/>
</dbReference>
<dbReference type="Proteomes" id="UP000800093">
    <property type="component" value="Unassembled WGS sequence"/>
</dbReference>
<protein>
    <submittedName>
        <fullName evidence="1">Uncharacterized protein</fullName>
    </submittedName>
</protein>
<proteinExistence type="predicted"/>
<dbReference type="AlphaFoldDB" id="A0A9P4N8R8"/>
<accession>A0A9P4N8R8</accession>
<gene>
    <name evidence="1" type="ORF">CC78DRAFT_161818</name>
</gene>
<comment type="caution">
    <text evidence="1">The sequence shown here is derived from an EMBL/GenBank/DDBJ whole genome shotgun (WGS) entry which is preliminary data.</text>
</comment>
<keyword evidence="2" id="KW-1185">Reference proteome</keyword>
<organism evidence="1 2">
    <name type="scientific">Lojkania enalia</name>
    <dbReference type="NCBI Taxonomy" id="147567"/>
    <lineage>
        <taxon>Eukaryota</taxon>
        <taxon>Fungi</taxon>
        <taxon>Dikarya</taxon>
        <taxon>Ascomycota</taxon>
        <taxon>Pezizomycotina</taxon>
        <taxon>Dothideomycetes</taxon>
        <taxon>Pleosporomycetidae</taxon>
        <taxon>Pleosporales</taxon>
        <taxon>Pleosporales incertae sedis</taxon>
        <taxon>Lojkania</taxon>
    </lineage>
</organism>